<dbReference type="HOGENOM" id="CLU_285876_0_0_0"/>
<dbReference type="STRING" id="861299.J421_2528"/>
<dbReference type="SUPFAM" id="SSF55785">
    <property type="entry name" value="PYP-like sensor domain (PAS domain)"/>
    <property type="match status" value="3"/>
</dbReference>
<feature type="domain" description="Histidine kinase" evidence="10">
    <location>
        <begin position="720"/>
        <end position="930"/>
    </location>
</feature>
<dbReference type="SMART" id="SM00387">
    <property type="entry name" value="HATPase_c"/>
    <property type="match status" value="1"/>
</dbReference>
<dbReference type="PRINTS" id="PR00344">
    <property type="entry name" value="BCTRLSENSOR"/>
</dbReference>
<evidence type="ECO:0000259" key="12">
    <source>
        <dbReference type="PROSITE" id="PS50112"/>
    </source>
</evidence>
<keyword evidence="3 9" id="KW-0597">Phosphoprotein</keyword>
<accession>W0RIA3</accession>
<evidence type="ECO:0000256" key="5">
    <source>
        <dbReference type="ARBA" id="ARBA00022741"/>
    </source>
</evidence>
<gene>
    <name evidence="13" type="ORF">J421_2528</name>
</gene>
<dbReference type="PROSITE" id="PS50109">
    <property type="entry name" value="HIS_KIN"/>
    <property type="match status" value="1"/>
</dbReference>
<keyword evidence="7" id="KW-0067">ATP-binding</keyword>
<evidence type="ECO:0000259" key="10">
    <source>
        <dbReference type="PROSITE" id="PS50109"/>
    </source>
</evidence>
<dbReference type="SMART" id="SM00448">
    <property type="entry name" value="REC"/>
    <property type="match status" value="1"/>
</dbReference>
<evidence type="ECO:0000256" key="8">
    <source>
        <dbReference type="ARBA" id="ARBA00023012"/>
    </source>
</evidence>
<sequence>MRRWPTAALAAAGALALGGAGVWRASVVRAGLYERVERRLEGNAASTEAAVERWIEERRYDAATVAGEVAPALPRGGRPNLALLDPIVHRVRDGHGYVDVWVIDSAGHLIGSAGAGAPHPAEYRAARASLADGRAHLCDPFRGDDGRLTLCYVASADAAGGASAGITVGAASPFVVVLRSTPYGSLVPLLKSSAAGGGTERGRLVARVGDSLVVIGGSDRPHARAALEQEPWATAPAVFVRAVSGQVAHGLVPRPDGRVVIAGARHVAGTEWAVVRQVDRSEIDSVLASQLRGEALLLAAVLLAVGCGAALVSRAERTRRLREVAASEARLVDTLRSSLDPVIAVDDALQITFFNGAAERTYGCPAHEAIGKPLVTFIPPALRETHLANLRAWMASATPSLDFGGRETSFAMRADGTWFPVEGVITRAGAGDQRIYTFIVRDVTERVRHQAEREATLSLLRATLESTADGLLVVDLDERVTAYNRKFLDIWGISEELVRGGDDEAMVAAARRQIREPKEFADRVRALYADPSLEGYDVLDLVDGRKVERVSRPQRVGDRVVGRVWSFRDVTARELAANALRRSEASARAFVERSPYGICRVTLDGRVMTANPALVDMLGHPSEESLLRTDVGALFAEPGARAALVRRHEAGEDSVCGEAIWRRLDGGTMPVRVTSQRVRDARGASLHFLCYVENLAPLRTAENALRQAEKLAAVGQFVSGVAHELNNPLAAVLLFSEGLLEECATDRERETLVLLQEQASRARAIVRDLLSFVRGSDGDPTTLPAAEVLAHAVRALERQALSAGSRVDYVSAGDLGWVRVDRVAIEQVLTNLVVNALQAAPGGTVRVVASATPTELRVAVEDEGPGIPRDVLPRVFEPFFTTKPVGMGTGLGLSVSLGIAERHGGTLRAENREAPHDRGARLVLALPLVDGPAVAHTGVAAPAAVESAVAGPRRVLVVDDEEAIRRALARFFVRRGWEVDEAADGGPAFDRLVDGAEGRAPSYDLVISDLRMPGVSGAALHDRVAERYPDLLDRLIFATGDLVSPEAAEFVERTSCPVLEKPFRFATLDGLVERATTRAIAS</sequence>
<evidence type="ECO:0000313" key="14">
    <source>
        <dbReference type="Proteomes" id="UP000019151"/>
    </source>
</evidence>
<dbReference type="InterPro" id="IPR003661">
    <property type="entry name" value="HisK_dim/P_dom"/>
</dbReference>
<dbReference type="NCBIfam" id="TIGR00229">
    <property type="entry name" value="sensory_box"/>
    <property type="match status" value="3"/>
</dbReference>
<dbReference type="InterPro" id="IPR004358">
    <property type="entry name" value="Sig_transdc_His_kin-like_C"/>
</dbReference>
<dbReference type="Pfam" id="PF00512">
    <property type="entry name" value="HisKA"/>
    <property type="match status" value="1"/>
</dbReference>
<protein>
    <recommendedName>
        <fullName evidence="2">histidine kinase</fullName>
        <ecNumber evidence="2">2.7.13.3</ecNumber>
    </recommendedName>
</protein>
<keyword evidence="14" id="KW-1185">Reference proteome</keyword>
<evidence type="ECO:0000256" key="4">
    <source>
        <dbReference type="ARBA" id="ARBA00022679"/>
    </source>
</evidence>
<dbReference type="Gene3D" id="3.30.565.10">
    <property type="entry name" value="Histidine kinase-like ATPase, C-terminal domain"/>
    <property type="match status" value="1"/>
</dbReference>
<dbReference type="eggNOG" id="COG4191">
    <property type="taxonomic scope" value="Bacteria"/>
</dbReference>
<keyword evidence="8" id="KW-0902">Two-component regulatory system</keyword>
<evidence type="ECO:0000256" key="7">
    <source>
        <dbReference type="ARBA" id="ARBA00022840"/>
    </source>
</evidence>
<evidence type="ECO:0000256" key="6">
    <source>
        <dbReference type="ARBA" id="ARBA00022777"/>
    </source>
</evidence>
<keyword evidence="4" id="KW-0808">Transferase</keyword>
<dbReference type="PATRIC" id="fig|861299.3.peg.2576"/>
<keyword evidence="6" id="KW-0418">Kinase</keyword>
<proteinExistence type="predicted"/>
<feature type="domain" description="PAS" evidence="12">
    <location>
        <begin position="456"/>
        <end position="500"/>
    </location>
</feature>
<dbReference type="CDD" id="cd00082">
    <property type="entry name" value="HisKA"/>
    <property type="match status" value="1"/>
</dbReference>
<dbReference type="GO" id="GO:0000155">
    <property type="term" value="F:phosphorelay sensor kinase activity"/>
    <property type="evidence" value="ECO:0007669"/>
    <property type="project" value="InterPro"/>
</dbReference>
<dbReference type="SMART" id="SM00388">
    <property type="entry name" value="HisKA"/>
    <property type="match status" value="1"/>
</dbReference>
<dbReference type="Pfam" id="PF00989">
    <property type="entry name" value="PAS"/>
    <property type="match status" value="2"/>
</dbReference>
<evidence type="ECO:0000256" key="9">
    <source>
        <dbReference type="PROSITE-ProRule" id="PRU00169"/>
    </source>
</evidence>
<dbReference type="InterPro" id="IPR036097">
    <property type="entry name" value="HisK_dim/P_sf"/>
</dbReference>
<dbReference type="EC" id="2.7.13.3" evidence="2"/>
<dbReference type="InterPro" id="IPR036890">
    <property type="entry name" value="HATPase_C_sf"/>
</dbReference>
<dbReference type="KEGG" id="gba:J421_2528"/>
<dbReference type="AlphaFoldDB" id="W0RIA3"/>
<dbReference type="eggNOG" id="COG5000">
    <property type="taxonomic scope" value="Bacteria"/>
</dbReference>
<dbReference type="GO" id="GO:0005524">
    <property type="term" value="F:ATP binding"/>
    <property type="evidence" value="ECO:0007669"/>
    <property type="project" value="UniProtKB-KW"/>
</dbReference>
<dbReference type="InterPro" id="IPR001789">
    <property type="entry name" value="Sig_transdc_resp-reg_receiver"/>
</dbReference>
<evidence type="ECO:0000259" key="11">
    <source>
        <dbReference type="PROSITE" id="PS50110"/>
    </source>
</evidence>
<dbReference type="Pfam" id="PF02518">
    <property type="entry name" value="HATPase_c"/>
    <property type="match status" value="1"/>
</dbReference>
<dbReference type="RefSeq" id="WP_025411540.1">
    <property type="nucleotide sequence ID" value="NZ_CP007128.1"/>
</dbReference>
<dbReference type="GO" id="GO:0006355">
    <property type="term" value="P:regulation of DNA-templated transcription"/>
    <property type="evidence" value="ECO:0007669"/>
    <property type="project" value="InterPro"/>
</dbReference>
<name>W0RIA3_9BACT</name>
<keyword evidence="5" id="KW-0547">Nucleotide-binding</keyword>
<feature type="domain" description="PAS" evidence="12">
    <location>
        <begin position="327"/>
        <end position="397"/>
    </location>
</feature>
<dbReference type="Gene3D" id="3.30.450.20">
    <property type="entry name" value="PAS domain"/>
    <property type="match status" value="3"/>
</dbReference>
<dbReference type="InterPro" id="IPR035965">
    <property type="entry name" value="PAS-like_dom_sf"/>
</dbReference>
<reference evidence="13 14" key="1">
    <citation type="journal article" date="2014" name="Genome Announc.">
        <title>Genome Sequence and Methylome of Soil Bacterium Gemmatirosa kalamazoonensis KBS708T, a Member of the Rarely Cultivated Gemmatimonadetes Phylum.</title>
        <authorList>
            <person name="Debruyn J.M."/>
            <person name="Radosevich M."/>
            <person name="Wommack K.E."/>
            <person name="Polson S.W."/>
            <person name="Hauser L.J."/>
            <person name="Fawaz M.N."/>
            <person name="Korlach J."/>
            <person name="Tsai Y.C."/>
        </authorList>
    </citation>
    <scope>NUCLEOTIDE SEQUENCE [LARGE SCALE GENOMIC DNA]</scope>
    <source>
        <strain evidence="13 14">KBS708</strain>
    </source>
</reference>
<dbReference type="Pfam" id="PF13188">
    <property type="entry name" value="PAS_8"/>
    <property type="match status" value="1"/>
</dbReference>
<dbReference type="SMART" id="SM00091">
    <property type="entry name" value="PAS"/>
    <property type="match status" value="3"/>
</dbReference>
<organism evidence="13 14">
    <name type="scientific">Gemmatirosa kalamazoonensis</name>
    <dbReference type="NCBI Taxonomy" id="861299"/>
    <lineage>
        <taxon>Bacteria</taxon>
        <taxon>Pseudomonadati</taxon>
        <taxon>Gemmatimonadota</taxon>
        <taxon>Gemmatimonadia</taxon>
        <taxon>Gemmatimonadales</taxon>
        <taxon>Gemmatimonadaceae</taxon>
        <taxon>Gemmatirosa</taxon>
    </lineage>
</organism>
<dbReference type="PANTHER" id="PTHR43065:SF46">
    <property type="entry name" value="C4-DICARBOXYLATE TRANSPORT SENSOR PROTEIN DCTB"/>
    <property type="match status" value="1"/>
</dbReference>
<dbReference type="InterPro" id="IPR000014">
    <property type="entry name" value="PAS"/>
</dbReference>
<evidence type="ECO:0000256" key="2">
    <source>
        <dbReference type="ARBA" id="ARBA00012438"/>
    </source>
</evidence>
<dbReference type="InterPro" id="IPR005467">
    <property type="entry name" value="His_kinase_dom"/>
</dbReference>
<dbReference type="Pfam" id="PF00072">
    <property type="entry name" value="Response_reg"/>
    <property type="match status" value="1"/>
</dbReference>
<comment type="catalytic activity">
    <reaction evidence="1">
        <text>ATP + protein L-histidine = ADP + protein N-phospho-L-histidine.</text>
        <dbReference type="EC" id="2.7.13.3"/>
    </reaction>
</comment>
<dbReference type="InterPro" id="IPR003594">
    <property type="entry name" value="HATPase_dom"/>
</dbReference>
<dbReference type="CDD" id="cd00130">
    <property type="entry name" value="PAS"/>
    <property type="match status" value="3"/>
</dbReference>
<dbReference type="InParanoid" id="W0RIA3"/>
<dbReference type="InterPro" id="IPR013767">
    <property type="entry name" value="PAS_fold"/>
</dbReference>
<dbReference type="Gene3D" id="3.40.50.2300">
    <property type="match status" value="1"/>
</dbReference>
<dbReference type="Gene3D" id="1.10.287.130">
    <property type="match status" value="1"/>
</dbReference>
<dbReference type="EMBL" id="CP007128">
    <property type="protein sequence ID" value="AHG90065.1"/>
    <property type="molecule type" value="Genomic_DNA"/>
</dbReference>
<dbReference type="OrthoDB" id="9815750at2"/>
<dbReference type="PANTHER" id="PTHR43065">
    <property type="entry name" value="SENSOR HISTIDINE KINASE"/>
    <property type="match status" value="1"/>
</dbReference>
<dbReference type="PROSITE" id="PS50110">
    <property type="entry name" value="RESPONSE_REGULATORY"/>
    <property type="match status" value="1"/>
</dbReference>
<evidence type="ECO:0000256" key="1">
    <source>
        <dbReference type="ARBA" id="ARBA00000085"/>
    </source>
</evidence>
<dbReference type="FunCoup" id="W0RIA3">
    <property type="interactions" value="186"/>
</dbReference>
<dbReference type="InterPro" id="IPR011006">
    <property type="entry name" value="CheY-like_superfamily"/>
</dbReference>
<dbReference type="Proteomes" id="UP000019151">
    <property type="component" value="Chromosome"/>
</dbReference>
<feature type="domain" description="Response regulatory" evidence="11">
    <location>
        <begin position="954"/>
        <end position="1076"/>
    </location>
</feature>
<dbReference type="SUPFAM" id="SSF55874">
    <property type="entry name" value="ATPase domain of HSP90 chaperone/DNA topoisomerase II/histidine kinase"/>
    <property type="match status" value="1"/>
</dbReference>
<evidence type="ECO:0000313" key="13">
    <source>
        <dbReference type="EMBL" id="AHG90065.1"/>
    </source>
</evidence>
<dbReference type="PROSITE" id="PS50112">
    <property type="entry name" value="PAS"/>
    <property type="match status" value="3"/>
</dbReference>
<evidence type="ECO:0000256" key="3">
    <source>
        <dbReference type="ARBA" id="ARBA00022553"/>
    </source>
</evidence>
<dbReference type="SUPFAM" id="SSF52172">
    <property type="entry name" value="CheY-like"/>
    <property type="match status" value="1"/>
</dbReference>
<feature type="domain" description="PAS" evidence="12">
    <location>
        <begin position="583"/>
        <end position="635"/>
    </location>
</feature>
<dbReference type="SUPFAM" id="SSF47384">
    <property type="entry name" value="Homodimeric domain of signal transducing histidine kinase"/>
    <property type="match status" value="1"/>
</dbReference>
<feature type="modified residue" description="4-aspartylphosphate" evidence="9">
    <location>
        <position position="1009"/>
    </location>
</feature>